<feature type="domain" description="Epoxide hydrolase N-terminal" evidence="4">
    <location>
        <begin position="2"/>
        <end position="85"/>
    </location>
</feature>
<evidence type="ECO:0000313" key="5">
    <source>
        <dbReference type="EMBL" id="EME62761.1"/>
    </source>
</evidence>
<evidence type="ECO:0000313" key="6">
    <source>
        <dbReference type="Proteomes" id="UP000054226"/>
    </source>
</evidence>
<dbReference type="PANTHER" id="PTHR21661">
    <property type="entry name" value="EPOXIDE HYDROLASE 1-RELATED"/>
    <property type="match status" value="1"/>
</dbReference>
<dbReference type="Proteomes" id="UP000054226">
    <property type="component" value="Unassembled WGS sequence"/>
</dbReference>
<keyword evidence="6" id="KW-1185">Reference proteome</keyword>
<proteinExistence type="inferred from homology"/>
<dbReference type="EMBL" id="AOHO01000037">
    <property type="protein sequence ID" value="EME62761.1"/>
    <property type="molecule type" value="Genomic_DNA"/>
</dbReference>
<reference evidence="5 6" key="1">
    <citation type="journal article" date="2013" name="Genome Announc.">
        <title>Draft Genome Sequence of Amycolatopsis decaplanina Strain DSM 44594T.</title>
        <authorList>
            <person name="Kaur N."/>
            <person name="Kumar S."/>
            <person name="Bala M."/>
            <person name="Raghava G.P."/>
            <person name="Mayilraj S."/>
        </authorList>
    </citation>
    <scope>NUCLEOTIDE SEQUENCE [LARGE SCALE GENOMIC DNA]</scope>
    <source>
        <strain evidence="5 6">DSM 44594</strain>
    </source>
</reference>
<dbReference type="PIRSF" id="PIRSF001112">
    <property type="entry name" value="Epoxide_hydrolase"/>
    <property type="match status" value="1"/>
</dbReference>
<dbReference type="SUPFAM" id="SSF53474">
    <property type="entry name" value="alpha/beta-Hydrolases"/>
    <property type="match status" value="1"/>
</dbReference>
<dbReference type="PANTHER" id="PTHR21661:SF35">
    <property type="entry name" value="EPOXIDE HYDROLASE"/>
    <property type="match status" value="1"/>
</dbReference>
<organism evidence="5 6">
    <name type="scientific">Amycolatopsis decaplanina DSM 44594</name>
    <dbReference type="NCBI Taxonomy" id="1284240"/>
    <lineage>
        <taxon>Bacteria</taxon>
        <taxon>Bacillati</taxon>
        <taxon>Actinomycetota</taxon>
        <taxon>Actinomycetes</taxon>
        <taxon>Pseudonocardiales</taxon>
        <taxon>Pseudonocardiaceae</taxon>
        <taxon>Amycolatopsis</taxon>
    </lineage>
</organism>
<keyword evidence="2" id="KW-0058">Aromatic hydrocarbons catabolism</keyword>
<dbReference type="GO" id="GO:0004301">
    <property type="term" value="F:epoxide hydrolase activity"/>
    <property type="evidence" value="ECO:0007669"/>
    <property type="project" value="TreeGrafter"/>
</dbReference>
<dbReference type="InterPro" id="IPR000639">
    <property type="entry name" value="Epox_hydrolase-like"/>
</dbReference>
<dbReference type="AlphaFoldDB" id="M2XP02"/>
<evidence type="ECO:0000256" key="3">
    <source>
        <dbReference type="ARBA" id="ARBA00022801"/>
    </source>
</evidence>
<dbReference type="InterPro" id="IPR029058">
    <property type="entry name" value="AB_hydrolase_fold"/>
</dbReference>
<dbReference type="GO" id="GO:0097176">
    <property type="term" value="P:epoxide metabolic process"/>
    <property type="evidence" value="ECO:0007669"/>
    <property type="project" value="TreeGrafter"/>
</dbReference>
<dbReference type="Gene3D" id="3.40.50.1820">
    <property type="entry name" value="alpha/beta hydrolase"/>
    <property type="match status" value="1"/>
</dbReference>
<dbReference type="Pfam" id="PF06441">
    <property type="entry name" value="EHN"/>
    <property type="match status" value="1"/>
</dbReference>
<accession>M2XP02</accession>
<dbReference type="InterPro" id="IPR010497">
    <property type="entry name" value="Epoxide_hydro_N"/>
</dbReference>
<dbReference type="PATRIC" id="fig|1284240.4.peg.1539"/>
<keyword evidence="3 5" id="KW-0378">Hydrolase</keyword>
<comment type="similarity">
    <text evidence="1">Belongs to the peptidase S33 family.</text>
</comment>
<evidence type="ECO:0000259" key="4">
    <source>
        <dbReference type="Pfam" id="PF06441"/>
    </source>
</evidence>
<name>M2XP02_9PSEU</name>
<gene>
    <name evidence="5" type="ORF">H074_07616</name>
</gene>
<protein>
    <submittedName>
        <fullName evidence="5">Microsomal epoxide hydrolase</fullName>
    </submittedName>
</protein>
<evidence type="ECO:0000256" key="1">
    <source>
        <dbReference type="ARBA" id="ARBA00010088"/>
    </source>
</evidence>
<dbReference type="PRINTS" id="PR00412">
    <property type="entry name" value="EPOXHYDRLASE"/>
</dbReference>
<evidence type="ECO:0000256" key="2">
    <source>
        <dbReference type="ARBA" id="ARBA00022797"/>
    </source>
</evidence>
<sequence length="365" mass="40633">MTRWPRDLPDVGWERGVPASYLRDVVDYWRNSYDWRSAEAELNEFPQYVTEIDGANIHFIHVRSPEPDALPLLITHGWPGSVAEFIDVIGPLTNPRAHGGESRDAFDLVIPAMPGFGFSGPTSEPGWTIERIASAWAVLMQRLGYRHYVPQGGDFGSGVSLFVALKDPDNVAGLHLNTLVTKPSGNPDDLVGLSSSDQARLDRTARFVEVLSGSMKLQATRPHTVAYPLVDSPVGQLAWIIEKFKDWTDSETRPEDAASLDRILTNVMIYWLTGTGGSSAQLYYEIVDQLPIASDIGTYPPITAPLGVAVYPGAPFMSIRRFVERDFPNVVHWAEYDRGGNFAALEEPDLYVEDLRTFRRTLDAR</sequence>
<dbReference type="InterPro" id="IPR016292">
    <property type="entry name" value="Epoxide_hydrolase"/>
</dbReference>
<comment type="caution">
    <text evidence="5">The sequence shown here is derived from an EMBL/GenBank/DDBJ whole genome shotgun (WGS) entry which is preliminary data.</text>
</comment>